<evidence type="ECO:0008006" key="4">
    <source>
        <dbReference type="Google" id="ProtNLM"/>
    </source>
</evidence>
<name>A0A444Z0L9_ARAHY</name>
<feature type="transmembrane region" description="Helical" evidence="1">
    <location>
        <begin position="20"/>
        <end position="40"/>
    </location>
</feature>
<keyword evidence="1" id="KW-0472">Membrane</keyword>
<dbReference type="Proteomes" id="UP000289738">
    <property type="component" value="Chromosome B05"/>
</dbReference>
<reference evidence="2 3" key="1">
    <citation type="submission" date="2019-01" db="EMBL/GenBank/DDBJ databases">
        <title>Sequencing of cultivated peanut Arachis hypogaea provides insights into genome evolution and oil improvement.</title>
        <authorList>
            <person name="Chen X."/>
        </authorList>
    </citation>
    <scope>NUCLEOTIDE SEQUENCE [LARGE SCALE GENOMIC DNA]</scope>
    <source>
        <strain evidence="3">cv. Fuhuasheng</strain>
        <tissue evidence="2">Leaves</tissue>
    </source>
</reference>
<accession>A0A444Z0L9</accession>
<evidence type="ECO:0000256" key="1">
    <source>
        <dbReference type="SAM" id="Phobius"/>
    </source>
</evidence>
<dbReference type="EMBL" id="SDMP01000015">
    <property type="protein sequence ID" value="RYR07708.1"/>
    <property type="molecule type" value="Genomic_DNA"/>
</dbReference>
<dbReference type="AlphaFoldDB" id="A0A444Z0L9"/>
<keyword evidence="3" id="KW-1185">Reference proteome</keyword>
<evidence type="ECO:0000313" key="3">
    <source>
        <dbReference type="Proteomes" id="UP000289738"/>
    </source>
</evidence>
<dbReference type="PANTHER" id="PTHR46087:SF1">
    <property type="entry name" value="ARM REPEAT SUPERFAMILY PROTEIN"/>
    <property type="match status" value="1"/>
</dbReference>
<protein>
    <recommendedName>
        <fullName evidence="4">Cation/H+ exchanger domain-containing protein</fullName>
    </recommendedName>
</protein>
<organism evidence="2 3">
    <name type="scientific">Arachis hypogaea</name>
    <name type="common">Peanut</name>
    <dbReference type="NCBI Taxonomy" id="3818"/>
    <lineage>
        <taxon>Eukaryota</taxon>
        <taxon>Viridiplantae</taxon>
        <taxon>Streptophyta</taxon>
        <taxon>Embryophyta</taxon>
        <taxon>Tracheophyta</taxon>
        <taxon>Spermatophyta</taxon>
        <taxon>Magnoliopsida</taxon>
        <taxon>eudicotyledons</taxon>
        <taxon>Gunneridae</taxon>
        <taxon>Pentapetalae</taxon>
        <taxon>rosids</taxon>
        <taxon>fabids</taxon>
        <taxon>Fabales</taxon>
        <taxon>Fabaceae</taxon>
        <taxon>Papilionoideae</taxon>
        <taxon>50 kb inversion clade</taxon>
        <taxon>dalbergioids sensu lato</taxon>
        <taxon>Dalbergieae</taxon>
        <taxon>Pterocarpus clade</taxon>
        <taxon>Arachis</taxon>
    </lineage>
</organism>
<dbReference type="PANTHER" id="PTHR46087">
    <property type="entry name" value="PUTATIVE, EXPRESSED-RELATED"/>
    <property type="match status" value="1"/>
</dbReference>
<comment type="caution">
    <text evidence="2">The sequence shown here is derived from an EMBL/GenBank/DDBJ whole genome shotgun (WGS) entry which is preliminary data.</text>
</comment>
<gene>
    <name evidence="2" type="ORF">Ahy_B05g075124</name>
</gene>
<sequence length="214" mass="24104">MVVVGSSMPHVLAALPEPSLLHVFATLSFIAEIFIFLYVGMDALDIEKWRFISQRSQSSGLVLCKFTRLGHTTLRENAIMITSTISVVLFSTVYPSDADKHLLAWQTGLSRNQITENLEQRCYKDLRNEMFEQMPLYACSLLAIIRTLLEQSRIDEIRILGCNTLDDFIECQLSAIPLKSICVEVNLVVKVDPGAKHEAGYDAIFAQICRGQYL</sequence>
<dbReference type="STRING" id="3818.A0A444Z0L9"/>
<keyword evidence="1" id="KW-1133">Transmembrane helix</keyword>
<evidence type="ECO:0000313" key="2">
    <source>
        <dbReference type="EMBL" id="RYR07708.1"/>
    </source>
</evidence>
<dbReference type="InterPro" id="IPR055296">
    <property type="entry name" value="SRL2-like"/>
</dbReference>
<keyword evidence="1" id="KW-0812">Transmembrane</keyword>
<proteinExistence type="predicted"/>